<dbReference type="EMBL" id="JQAR01000005">
    <property type="protein sequence ID" value="KRN31103.1"/>
    <property type="molecule type" value="Genomic_DNA"/>
</dbReference>
<reference evidence="1 2" key="1">
    <citation type="journal article" date="2015" name="Genome Announc.">
        <title>Expanding the biotechnology potential of lactobacilli through comparative genomics of 213 strains and associated genera.</title>
        <authorList>
            <person name="Sun Z."/>
            <person name="Harris H.M."/>
            <person name="McCann A."/>
            <person name="Guo C."/>
            <person name="Argimon S."/>
            <person name="Zhang W."/>
            <person name="Yang X."/>
            <person name="Jeffery I.B."/>
            <person name="Cooney J.C."/>
            <person name="Kagawa T.F."/>
            <person name="Liu W."/>
            <person name="Song Y."/>
            <person name="Salvetti E."/>
            <person name="Wrobel A."/>
            <person name="Rasinkangas P."/>
            <person name="Parkhill J."/>
            <person name="Rea M.C."/>
            <person name="O'Sullivan O."/>
            <person name="Ritari J."/>
            <person name="Douillard F.P."/>
            <person name="Paul Ross R."/>
            <person name="Yang R."/>
            <person name="Briner A.E."/>
            <person name="Felis G.E."/>
            <person name="de Vos W.M."/>
            <person name="Barrangou R."/>
            <person name="Klaenhammer T.R."/>
            <person name="Caufield P.W."/>
            <person name="Cui Y."/>
            <person name="Zhang H."/>
            <person name="O'Toole P.W."/>
        </authorList>
    </citation>
    <scope>NUCLEOTIDE SEQUENCE [LARGE SCALE GENOMIC DNA]</scope>
    <source>
        <strain evidence="1 2">ATCC 27304</strain>
    </source>
</reference>
<comment type="caution">
    <text evidence="1">The sequence shown here is derived from an EMBL/GenBank/DDBJ whole genome shotgun (WGS) entry which is preliminary data.</text>
</comment>
<gene>
    <name evidence="1" type="ORF">IV36_GL001908</name>
</gene>
<accession>A0A0R2FRI3</accession>
<dbReference type="AlphaFoldDB" id="A0A0R2FRI3"/>
<organism evidence="1 2">
    <name type="scientific">Liquorilactobacillus mali</name>
    <dbReference type="NCBI Taxonomy" id="1618"/>
    <lineage>
        <taxon>Bacteria</taxon>
        <taxon>Bacillati</taxon>
        <taxon>Bacillota</taxon>
        <taxon>Bacilli</taxon>
        <taxon>Lactobacillales</taxon>
        <taxon>Lactobacillaceae</taxon>
        <taxon>Liquorilactobacillus</taxon>
    </lineage>
</organism>
<sequence length="252" mass="28247">MTVKPLFGSLNNTIAKTIALNNPNYSKIVEPFGDSGTYALFAEKKPAKQHIVNIVDEELLALLQFAQSYSNSDFTTLKNENWNSDEDTFNQVQTISDIEGEKLMYKFLYNKWYGMSMVGSDEVSWDVLTLDENNKNKLFAFPLMKALLKKVEFLNVEPTSLIPSDGFMILIPDTENIETVKNKLPGLSGQFFFAGKANDGMAVVNDAQSMSNLNVHGQSVASIMMNTYSFVTNYDSRMTKIDPMAYQMKGGD</sequence>
<dbReference type="PATRIC" id="fig|1618.3.peg.1946"/>
<protein>
    <submittedName>
        <fullName evidence="1">Uncharacterized protein</fullName>
    </submittedName>
</protein>
<evidence type="ECO:0000313" key="2">
    <source>
        <dbReference type="Proteomes" id="UP000051727"/>
    </source>
</evidence>
<dbReference type="STRING" id="1618.IV36_GL001908"/>
<dbReference type="OrthoDB" id="9888408at2"/>
<name>A0A0R2FRI3_9LACO</name>
<proteinExistence type="predicted"/>
<dbReference type="Proteomes" id="UP000051727">
    <property type="component" value="Unassembled WGS sequence"/>
</dbReference>
<dbReference type="RefSeq" id="WP_056990847.1">
    <property type="nucleotide sequence ID" value="NZ_JQAR01000005.1"/>
</dbReference>
<evidence type="ECO:0000313" key="1">
    <source>
        <dbReference type="EMBL" id="KRN31103.1"/>
    </source>
</evidence>